<dbReference type="Proteomes" id="UP000436088">
    <property type="component" value="Unassembled WGS sequence"/>
</dbReference>
<evidence type="ECO:0000313" key="3">
    <source>
        <dbReference type="Proteomes" id="UP000436088"/>
    </source>
</evidence>
<evidence type="ECO:0000313" key="2">
    <source>
        <dbReference type="EMBL" id="KAE8673194.1"/>
    </source>
</evidence>
<dbReference type="AlphaFoldDB" id="A0A6A2YGF8"/>
<protein>
    <submittedName>
        <fullName evidence="2">Uncharacterized protein</fullName>
    </submittedName>
</protein>
<sequence>MGLQRLELGVKKGSHEVLELKTGATEDHTVVERDVGDDDFVVERHVGKMWGKVENAEEKVNLVDNEVGEEKDDFSSYKLLVNDDLSSRDIHDGVDEVEESSNDTLMEKNKGIKEKILGSEGLLSMVEESDDDHVLVDAARERNLEVNHKLKEDHNKQRVRNPILPQFSLGNALSPDASMADIIPMFDELHPLLGSKAPQLARCLMTIQMPPQRVSWRRARKGIGLMIEMSLIGLDVDIPFNITPISVARQNPFEFPHDSYDDLGLPSMPVSAPTIFQPRRNSFDLPYDSGEENPILKEIVSKSSASSHDEQASLSSSRELSLRMLNKLRIEMLHHAAVETTLGDGESQLEIESNFPEPGASAHLELNGIEIEPMPHFGQPENIDVHCDVVAIELGVHQLRRSPCFHLSLPMDKLVHLKWVHPQCWLITDKEPEGHVEQLSRDVMPSSSNEGSEHGVPNKKEDDQQHLGNRESSKAEPGDRHAIDKEDTQLERD</sequence>
<keyword evidence="3" id="KW-1185">Reference proteome</keyword>
<organism evidence="2 3">
    <name type="scientific">Hibiscus syriacus</name>
    <name type="common">Rose of Sharon</name>
    <dbReference type="NCBI Taxonomy" id="106335"/>
    <lineage>
        <taxon>Eukaryota</taxon>
        <taxon>Viridiplantae</taxon>
        <taxon>Streptophyta</taxon>
        <taxon>Embryophyta</taxon>
        <taxon>Tracheophyta</taxon>
        <taxon>Spermatophyta</taxon>
        <taxon>Magnoliopsida</taxon>
        <taxon>eudicotyledons</taxon>
        <taxon>Gunneridae</taxon>
        <taxon>Pentapetalae</taxon>
        <taxon>rosids</taxon>
        <taxon>malvids</taxon>
        <taxon>Malvales</taxon>
        <taxon>Malvaceae</taxon>
        <taxon>Malvoideae</taxon>
        <taxon>Hibiscus</taxon>
    </lineage>
</organism>
<gene>
    <name evidence="2" type="ORF">F3Y22_tig00111807pilonHSYRG00049</name>
</gene>
<dbReference type="PANTHER" id="PTHR33870:SF4">
    <property type="entry name" value="CARDIOMYOPATHY-ASSOCIATED PROTEIN"/>
    <property type="match status" value="1"/>
</dbReference>
<evidence type="ECO:0000256" key="1">
    <source>
        <dbReference type="SAM" id="MobiDB-lite"/>
    </source>
</evidence>
<accession>A0A6A2YGF8</accession>
<dbReference type="PANTHER" id="PTHR33870">
    <property type="entry name" value="CARDIOMYOPATHY-ASSOCIATED PROTEIN"/>
    <property type="match status" value="1"/>
</dbReference>
<feature type="region of interest" description="Disordered" evidence="1">
    <location>
        <begin position="436"/>
        <end position="493"/>
    </location>
</feature>
<proteinExistence type="predicted"/>
<comment type="caution">
    <text evidence="2">The sequence shown here is derived from an EMBL/GenBank/DDBJ whole genome shotgun (WGS) entry which is preliminary data.</text>
</comment>
<name>A0A6A2YGF8_HIBSY</name>
<reference evidence="2" key="1">
    <citation type="submission" date="2019-09" db="EMBL/GenBank/DDBJ databases">
        <title>Draft genome information of white flower Hibiscus syriacus.</title>
        <authorList>
            <person name="Kim Y.-M."/>
        </authorList>
    </citation>
    <scope>NUCLEOTIDE SEQUENCE [LARGE SCALE GENOMIC DNA]</scope>
    <source>
        <strain evidence="2">YM2019G1</strain>
    </source>
</reference>
<dbReference type="EMBL" id="VEPZ02001434">
    <property type="protein sequence ID" value="KAE8673194.1"/>
    <property type="molecule type" value="Genomic_DNA"/>
</dbReference>
<feature type="compositionally biased region" description="Basic and acidic residues" evidence="1">
    <location>
        <begin position="451"/>
        <end position="493"/>
    </location>
</feature>